<proteinExistence type="predicted"/>
<dbReference type="PANTHER" id="PTHR30160">
    <property type="entry name" value="TETRAACYLDISACCHARIDE 4'-KINASE-RELATED"/>
    <property type="match status" value="1"/>
</dbReference>
<dbReference type="EMBL" id="JAHLFE010000121">
    <property type="protein sequence ID" value="MBU3844424.1"/>
    <property type="molecule type" value="Genomic_DNA"/>
</dbReference>
<dbReference type="InterPro" id="IPR051199">
    <property type="entry name" value="LPS_LOS_Heptosyltrfase"/>
</dbReference>
<accession>A0A948WZS1</accession>
<reference evidence="1" key="1">
    <citation type="journal article" date="2021" name="PeerJ">
        <title>Extensive microbial diversity within the chicken gut microbiome revealed by metagenomics and culture.</title>
        <authorList>
            <person name="Gilroy R."/>
            <person name="Ravi A."/>
            <person name="Getino M."/>
            <person name="Pursley I."/>
            <person name="Horton D.L."/>
            <person name="Alikhan N.F."/>
            <person name="Baker D."/>
            <person name="Gharbi K."/>
            <person name="Hall N."/>
            <person name="Watson M."/>
            <person name="Adriaenssens E.M."/>
            <person name="Foster-Nyarko E."/>
            <person name="Jarju S."/>
            <person name="Secka A."/>
            <person name="Antonio M."/>
            <person name="Oren A."/>
            <person name="Chaudhuri R.R."/>
            <person name="La Ragione R."/>
            <person name="Hildebrand F."/>
            <person name="Pallen M.J."/>
        </authorList>
    </citation>
    <scope>NUCLEOTIDE SEQUENCE</scope>
    <source>
        <strain evidence="1">378</strain>
    </source>
</reference>
<dbReference type="AlphaFoldDB" id="A0A948WZS1"/>
<protein>
    <submittedName>
        <fullName evidence="1">Uncharacterized protein</fullName>
    </submittedName>
</protein>
<dbReference type="Gene3D" id="3.40.50.2000">
    <property type="entry name" value="Glycogen Phosphorylase B"/>
    <property type="match status" value="2"/>
</dbReference>
<evidence type="ECO:0000313" key="1">
    <source>
        <dbReference type="EMBL" id="MBU3844424.1"/>
    </source>
</evidence>
<gene>
    <name evidence="1" type="ORF">H9847_06100</name>
</gene>
<evidence type="ECO:0000313" key="2">
    <source>
        <dbReference type="Proteomes" id="UP000733611"/>
    </source>
</evidence>
<dbReference type="GO" id="GO:0005829">
    <property type="term" value="C:cytosol"/>
    <property type="evidence" value="ECO:0007669"/>
    <property type="project" value="TreeGrafter"/>
</dbReference>
<name>A0A948WZS1_9GAMM</name>
<sequence>MKFAPQHIVFDTDSGIGDTVQYVPAVLLLRQMYPQTEIVLSANPIAAQLFANCDFIDRIFMTYDGPYEECFGNYTHCLTTCGHEDNPQLCDLAIINHRRSRFIKQALALGVKEVVTHSYLPALYTPRLHFTPWYPRTWSHEIFHYQLLIKTLDPKRYRQCLAAVDLRKARIQPDDAAKQAIDAFLQKTLAEVRAQAPQTPEYQHLILINPQSYTSERKGYNLKHEDFVALGEYLAPLYPQCLFVITSTGDHPFHHIPLQAPNLKLFINEGSLLHLVALIQRAHLVLTPSTGPAHLADNAGVDVCGVYPYYDVPRWNACGINLLLKKQAKLRGEPYQPNNVFAQVSLQKGWQERYEEFKMQYFKFCVDFIAQHTLRLPPAI</sequence>
<dbReference type="GO" id="GO:0008713">
    <property type="term" value="F:ADP-heptose-lipopolysaccharide heptosyltransferase activity"/>
    <property type="evidence" value="ECO:0007669"/>
    <property type="project" value="TreeGrafter"/>
</dbReference>
<dbReference type="Proteomes" id="UP000733611">
    <property type="component" value="Unassembled WGS sequence"/>
</dbReference>
<reference evidence="1" key="2">
    <citation type="submission" date="2021-04" db="EMBL/GenBank/DDBJ databases">
        <authorList>
            <person name="Gilroy R."/>
        </authorList>
    </citation>
    <scope>NUCLEOTIDE SEQUENCE</scope>
    <source>
        <strain evidence="1">378</strain>
    </source>
</reference>
<dbReference type="GO" id="GO:0009244">
    <property type="term" value="P:lipopolysaccharide core region biosynthetic process"/>
    <property type="evidence" value="ECO:0007669"/>
    <property type="project" value="TreeGrafter"/>
</dbReference>
<comment type="caution">
    <text evidence="1">The sequence shown here is derived from an EMBL/GenBank/DDBJ whole genome shotgun (WGS) entry which is preliminary data.</text>
</comment>
<dbReference type="SUPFAM" id="SSF53756">
    <property type="entry name" value="UDP-Glycosyltransferase/glycogen phosphorylase"/>
    <property type="match status" value="1"/>
</dbReference>
<organism evidence="1 2">
    <name type="scientific">Candidatus Anaerobiospirillum pullicola</name>
    <dbReference type="NCBI Taxonomy" id="2838451"/>
    <lineage>
        <taxon>Bacteria</taxon>
        <taxon>Pseudomonadati</taxon>
        <taxon>Pseudomonadota</taxon>
        <taxon>Gammaproteobacteria</taxon>
        <taxon>Aeromonadales</taxon>
        <taxon>Succinivibrionaceae</taxon>
        <taxon>Anaerobiospirillum</taxon>
    </lineage>
</organism>